<feature type="region of interest" description="Disordered" evidence="1">
    <location>
        <begin position="40"/>
        <end position="74"/>
    </location>
</feature>
<protein>
    <submittedName>
        <fullName evidence="2">Uncharacterized protein</fullName>
    </submittedName>
</protein>
<proteinExistence type="predicted"/>
<dbReference type="KEGG" id="sphi:TS85_18730"/>
<name>A0A7U5BG59_9SPHN</name>
<dbReference type="EMBL" id="CP010836">
    <property type="protein sequence ID" value="AJP74647.1"/>
    <property type="molecule type" value="Genomic_DNA"/>
</dbReference>
<accession>A0A7U5BG59</accession>
<evidence type="ECO:0000256" key="1">
    <source>
        <dbReference type="SAM" id="MobiDB-lite"/>
    </source>
</evidence>
<evidence type="ECO:0000313" key="3">
    <source>
        <dbReference type="Proteomes" id="UP000032300"/>
    </source>
</evidence>
<reference evidence="2 3" key="2">
    <citation type="submission" date="2015-02" db="EMBL/GenBank/DDBJ databases">
        <title>The complete genome of Sphingomonas hengshuiensis sp. WHSC-8 isolated from soil of Hengshui Lake.</title>
        <authorList>
            <person name="Wei S."/>
            <person name="Guo J."/>
            <person name="Su C."/>
            <person name="Wu R."/>
            <person name="Zhang Z."/>
            <person name="Liang K."/>
            <person name="Li H."/>
            <person name="Wang T."/>
            <person name="Liu H."/>
            <person name="Zhang C."/>
            <person name="Li Z."/>
            <person name="Wang Q."/>
            <person name="Meng J."/>
        </authorList>
    </citation>
    <scope>NUCLEOTIDE SEQUENCE [LARGE SCALE GENOMIC DNA]</scope>
    <source>
        <strain evidence="2 3">WHSC-8</strain>
    </source>
</reference>
<evidence type="ECO:0000313" key="2">
    <source>
        <dbReference type="EMBL" id="AJP74647.1"/>
    </source>
</evidence>
<organism evidence="2 3">
    <name type="scientific">Sphingomonas hengshuiensis</name>
    <dbReference type="NCBI Taxonomy" id="1609977"/>
    <lineage>
        <taxon>Bacteria</taxon>
        <taxon>Pseudomonadati</taxon>
        <taxon>Pseudomonadota</taxon>
        <taxon>Alphaproteobacteria</taxon>
        <taxon>Sphingomonadales</taxon>
        <taxon>Sphingomonadaceae</taxon>
        <taxon>Sphingomonas</taxon>
    </lineage>
</organism>
<keyword evidence="3" id="KW-1185">Reference proteome</keyword>
<dbReference type="Proteomes" id="UP000032300">
    <property type="component" value="Chromosome"/>
</dbReference>
<gene>
    <name evidence="2" type="ORF">TS85_18730</name>
</gene>
<sequence length="333" mass="33926">MRFVGLVAATWIGARVLLLWPAGESAVALEVAAPVSAPARVPPDRANRRAVGPWPAAGSAQPPAELLPARRPPPGVERVAASARDLQPRVGLFAVGLDASAEAMPPAVAIAVAPSIPDRLTPLPDRWSTSLWIVARAGTGIGAAPGAGQLGGGQAGLRVAWLAVPRARVAAVARLTAPLAGAGREAALGVEWQPAARLPLRIAVERRFGLDGVAGGAGIGMVGGGDTRIAGGFRLESYIQAGAVHRTRWEPYADGAVRGLRTAGDTGGARLAFGAGAWGAAQRGVARLDLGPTAIVSVPVAQRMLRVTLDWRQRVAGQARPGSGLALTLGGDF</sequence>
<dbReference type="AlphaFoldDB" id="A0A7U5BG59"/>
<reference evidence="2 3" key="1">
    <citation type="journal article" date="2015" name="Int. J. Syst. Evol. Microbiol.">
        <title>Sphingomonas hengshuiensis sp. nov., isolated from lake wetland.</title>
        <authorList>
            <person name="Wei S."/>
            <person name="Wang T."/>
            <person name="Liu H."/>
            <person name="Zhang C."/>
            <person name="Guo J."/>
            <person name="Wang Q."/>
            <person name="Liang K."/>
            <person name="Zhang Z."/>
        </authorList>
    </citation>
    <scope>NUCLEOTIDE SEQUENCE [LARGE SCALE GENOMIC DNA]</scope>
    <source>
        <strain evidence="2 3">WHSC-8</strain>
    </source>
</reference>